<dbReference type="Pfam" id="PF02737">
    <property type="entry name" value="3HCDH_N"/>
    <property type="match status" value="1"/>
</dbReference>
<keyword evidence="6" id="KW-1185">Reference proteome</keyword>
<dbReference type="PROSITE" id="PS00067">
    <property type="entry name" value="3HCDH"/>
    <property type="match status" value="1"/>
</dbReference>
<reference evidence="5 6" key="1">
    <citation type="submission" date="2024-02" db="EMBL/GenBank/DDBJ databases">
        <authorList>
            <person name="Daric V."/>
            <person name="Darras S."/>
        </authorList>
    </citation>
    <scope>NUCLEOTIDE SEQUENCE [LARGE SCALE GENOMIC DNA]</scope>
</reference>
<evidence type="ECO:0000256" key="1">
    <source>
        <dbReference type="ARBA" id="ARBA00009463"/>
    </source>
</evidence>
<evidence type="ECO:0000256" key="2">
    <source>
        <dbReference type="ARBA" id="ARBA00023002"/>
    </source>
</evidence>
<dbReference type="SUPFAM" id="SSF51735">
    <property type="entry name" value="NAD(P)-binding Rossmann-fold domains"/>
    <property type="match status" value="1"/>
</dbReference>
<evidence type="ECO:0008006" key="7">
    <source>
        <dbReference type="Google" id="ProtNLM"/>
    </source>
</evidence>
<evidence type="ECO:0000313" key="5">
    <source>
        <dbReference type="EMBL" id="CAK8683152.1"/>
    </source>
</evidence>
<dbReference type="InterPro" id="IPR006176">
    <property type="entry name" value="3-OHacyl-CoA_DH_NAD-bd"/>
</dbReference>
<name>A0ABP0FU64_CLALP</name>
<proteinExistence type="inferred from homology"/>
<dbReference type="SUPFAM" id="SSF48179">
    <property type="entry name" value="6-phosphogluconate dehydrogenase C-terminal domain-like"/>
    <property type="match status" value="1"/>
</dbReference>
<comment type="caution">
    <text evidence="5">The sequence shown here is derived from an EMBL/GenBank/DDBJ whole genome shotgun (WGS) entry which is preliminary data.</text>
</comment>
<dbReference type="PANTHER" id="PTHR48075:SF1">
    <property type="entry name" value="LAMBDA-CRYSTALLIN HOMOLOG"/>
    <property type="match status" value="1"/>
</dbReference>
<organism evidence="5 6">
    <name type="scientific">Clavelina lepadiformis</name>
    <name type="common">Light-bulb sea squirt</name>
    <name type="synonym">Ascidia lepadiformis</name>
    <dbReference type="NCBI Taxonomy" id="159417"/>
    <lineage>
        <taxon>Eukaryota</taxon>
        <taxon>Metazoa</taxon>
        <taxon>Chordata</taxon>
        <taxon>Tunicata</taxon>
        <taxon>Ascidiacea</taxon>
        <taxon>Aplousobranchia</taxon>
        <taxon>Clavelinidae</taxon>
        <taxon>Clavelina</taxon>
    </lineage>
</organism>
<dbReference type="PANTHER" id="PTHR48075">
    <property type="entry name" value="3-HYDROXYACYL-COA DEHYDROGENASE FAMILY PROTEIN"/>
    <property type="match status" value="1"/>
</dbReference>
<dbReference type="InterPro" id="IPR008927">
    <property type="entry name" value="6-PGluconate_DH-like_C_sf"/>
</dbReference>
<gene>
    <name evidence="5" type="ORF">CVLEPA_LOCUS14254</name>
</gene>
<dbReference type="Pfam" id="PF00725">
    <property type="entry name" value="3HCDH"/>
    <property type="match status" value="1"/>
</dbReference>
<comment type="similarity">
    <text evidence="1">Belongs to the 3-hydroxyacyl-CoA dehydrogenase family.</text>
</comment>
<feature type="domain" description="3-hydroxyacyl-CoA dehydrogenase NAD binding" evidence="4">
    <location>
        <begin position="22"/>
        <end position="202"/>
    </location>
</feature>
<evidence type="ECO:0000259" key="4">
    <source>
        <dbReference type="Pfam" id="PF02737"/>
    </source>
</evidence>
<dbReference type="InterPro" id="IPR006180">
    <property type="entry name" value="3-OHacyl-CoA_DH_CS"/>
</dbReference>
<dbReference type="InterPro" id="IPR006108">
    <property type="entry name" value="3HC_DH_C"/>
</dbReference>
<dbReference type="Gene3D" id="3.40.50.720">
    <property type="entry name" value="NAD(P)-binding Rossmann-like Domain"/>
    <property type="match status" value="1"/>
</dbReference>
<keyword evidence="2" id="KW-0560">Oxidoreductase</keyword>
<dbReference type="InterPro" id="IPR013328">
    <property type="entry name" value="6PGD_dom2"/>
</dbReference>
<dbReference type="EMBL" id="CAWYQH010000096">
    <property type="protein sequence ID" value="CAK8683152.1"/>
    <property type="molecule type" value="Genomic_DNA"/>
</dbReference>
<accession>A0ABP0FU64</accession>
<feature type="domain" description="3-hydroxyacyl-CoA dehydrogenase C-terminal" evidence="3">
    <location>
        <begin position="207"/>
        <end position="263"/>
    </location>
</feature>
<dbReference type="Proteomes" id="UP001642483">
    <property type="component" value="Unassembled WGS sequence"/>
</dbReference>
<evidence type="ECO:0000259" key="3">
    <source>
        <dbReference type="Pfam" id="PF00725"/>
    </source>
</evidence>
<evidence type="ECO:0000313" key="6">
    <source>
        <dbReference type="Proteomes" id="UP001642483"/>
    </source>
</evidence>
<dbReference type="Gene3D" id="1.10.1040.10">
    <property type="entry name" value="N-(1-d-carboxylethyl)-l-norvaline Dehydrogenase, domain 2"/>
    <property type="match status" value="1"/>
</dbReference>
<dbReference type="InterPro" id="IPR036291">
    <property type="entry name" value="NAD(P)-bd_dom_sf"/>
</dbReference>
<protein>
    <recommendedName>
        <fullName evidence="7">Lambda-crystallin</fullName>
    </recommendedName>
</protein>
<sequence>MAGYGYQYLLVNKPSNMAGQRKVGIIGSGLIGRSWAMLFAGAGFNVVMYDVDSAQLDGAKVSIKQQLNELERQGLLRGTLLAEEQFSLISTSENLSEAVKDAIHIQECVPENVDLKKQMFSKLNDLCTLDETVLCSSTSCILPSKIFTGLRRVSQCIVAHPCNPPYHCPLTEIIPHPETSEDAVQRTRELMAKIGQEPVMVKREIDGFALNRMQYAIINEAWRLVEDGIMTPEDVDKVFTTGLGMRYAFIGPFETIHLNAEGTENYMQRYASSIRRVSSSFGPIPTFDGKTLEHVEQRMASRIPSVPDELNKRRQWRDDRLVALAKLKKQMDS</sequence>